<dbReference type="OrthoDB" id="9810759at2"/>
<dbReference type="PATRIC" id="fig|1637645.4.peg.5555"/>
<evidence type="ECO:0000256" key="9">
    <source>
        <dbReference type="SAM" id="Phobius"/>
    </source>
</evidence>
<protein>
    <submittedName>
        <fullName evidence="11">Potassium transporter</fullName>
    </submittedName>
</protein>
<keyword evidence="3" id="KW-0050">Antiport</keyword>
<feature type="transmembrane region" description="Helical" evidence="9">
    <location>
        <begin position="194"/>
        <end position="214"/>
    </location>
</feature>
<accession>A0A0F5YA05</accession>
<comment type="caution">
    <text evidence="11">The sequence shown here is derived from an EMBL/GenBank/DDBJ whole genome shotgun (WGS) entry which is preliminary data.</text>
</comment>
<feature type="transmembrane region" description="Helical" evidence="9">
    <location>
        <begin position="57"/>
        <end position="76"/>
    </location>
</feature>
<comment type="subcellular location">
    <subcellularLocation>
        <location evidence="1">Cell membrane</location>
        <topology evidence="1">Multi-pass membrane protein</topology>
    </subcellularLocation>
</comment>
<dbReference type="AlphaFoldDB" id="A0A0F5YA05"/>
<evidence type="ECO:0000256" key="2">
    <source>
        <dbReference type="ARBA" id="ARBA00022448"/>
    </source>
</evidence>
<dbReference type="InterPro" id="IPR006153">
    <property type="entry name" value="Cation/H_exchanger_TM"/>
</dbReference>
<dbReference type="PANTHER" id="PTHR32507">
    <property type="entry name" value="NA(+)/H(+) ANTIPORTER 1"/>
    <property type="match status" value="1"/>
</dbReference>
<feature type="transmembrane region" description="Helical" evidence="9">
    <location>
        <begin position="280"/>
        <end position="303"/>
    </location>
</feature>
<name>A0A0F5YA05_9CYAN</name>
<evidence type="ECO:0000256" key="6">
    <source>
        <dbReference type="ARBA" id="ARBA00022989"/>
    </source>
</evidence>
<keyword evidence="2" id="KW-0813">Transport</keyword>
<evidence type="ECO:0000313" key="11">
    <source>
        <dbReference type="EMBL" id="KKD35694.1"/>
    </source>
</evidence>
<dbReference type="PANTHER" id="PTHR32507:SF7">
    <property type="entry name" value="K(+)_H(+) ANTIPORTER NHAP2"/>
    <property type="match status" value="1"/>
</dbReference>
<keyword evidence="6 9" id="KW-1133">Transmembrane helix</keyword>
<keyword evidence="8 9" id="KW-0472">Membrane</keyword>
<dbReference type="NCBIfam" id="NF003715">
    <property type="entry name" value="PRK05326.1-2"/>
    <property type="match status" value="1"/>
</dbReference>
<keyword evidence="7" id="KW-0406">Ion transport</keyword>
<dbReference type="Pfam" id="PF00999">
    <property type="entry name" value="Na_H_Exchanger"/>
    <property type="match status" value="1"/>
</dbReference>
<keyword evidence="4" id="KW-1003">Cell membrane</keyword>
<evidence type="ECO:0000256" key="1">
    <source>
        <dbReference type="ARBA" id="ARBA00004651"/>
    </source>
</evidence>
<dbReference type="EMBL" id="LATL02000279">
    <property type="protein sequence ID" value="KMW70059.1"/>
    <property type="molecule type" value="Genomic_DNA"/>
</dbReference>
<dbReference type="Gene3D" id="1.20.1530.20">
    <property type="match status" value="1"/>
</dbReference>
<evidence type="ECO:0000256" key="5">
    <source>
        <dbReference type="ARBA" id="ARBA00022692"/>
    </source>
</evidence>
<feature type="transmembrane region" description="Helical" evidence="9">
    <location>
        <begin position="375"/>
        <end position="398"/>
    </location>
</feature>
<evidence type="ECO:0000256" key="7">
    <source>
        <dbReference type="ARBA" id="ARBA00023065"/>
    </source>
</evidence>
<proteinExistence type="predicted"/>
<dbReference type="RefSeq" id="WP_046281128.1">
    <property type="nucleotide sequence ID" value="NZ_LATL02000279.1"/>
</dbReference>
<organism evidence="11 13">
    <name type="scientific">Limnoraphis robusta CS-951</name>
    <dbReference type="NCBI Taxonomy" id="1637645"/>
    <lineage>
        <taxon>Bacteria</taxon>
        <taxon>Bacillati</taxon>
        <taxon>Cyanobacteriota</taxon>
        <taxon>Cyanophyceae</taxon>
        <taxon>Oscillatoriophycideae</taxon>
        <taxon>Oscillatoriales</taxon>
        <taxon>Sirenicapillariaceae</taxon>
        <taxon>Limnoraphis</taxon>
    </lineage>
</organism>
<dbReference type="InterPro" id="IPR038770">
    <property type="entry name" value="Na+/solute_symporter_sf"/>
</dbReference>
<feature type="transmembrane region" description="Helical" evidence="9">
    <location>
        <begin position="31"/>
        <end position="50"/>
    </location>
</feature>
<keyword evidence="5 9" id="KW-0812">Transmembrane</keyword>
<feature type="domain" description="Cation/H+ exchanger transmembrane" evidence="10">
    <location>
        <begin position="15"/>
        <end position="399"/>
    </location>
</feature>
<evidence type="ECO:0000256" key="8">
    <source>
        <dbReference type="ARBA" id="ARBA00023136"/>
    </source>
</evidence>
<feature type="transmembrane region" description="Helical" evidence="9">
    <location>
        <begin position="96"/>
        <end position="119"/>
    </location>
</feature>
<dbReference type="GO" id="GO:1902600">
    <property type="term" value="P:proton transmembrane transport"/>
    <property type="evidence" value="ECO:0007669"/>
    <property type="project" value="InterPro"/>
</dbReference>
<evidence type="ECO:0000259" key="10">
    <source>
        <dbReference type="Pfam" id="PF00999"/>
    </source>
</evidence>
<evidence type="ECO:0000256" key="3">
    <source>
        <dbReference type="ARBA" id="ARBA00022449"/>
    </source>
</evidence>
<dbReference type="Proteomes" id="UP000033607">
    <property type="component" value="Unassembled WGS sequence"/>
</dbReference>
<feature type="transmembrane region" description="Helical" evidence="9">
    <location>
        <begin position="250"/>
        <end position="268"/>
    </location>
</feature>
<feature type="transmembrane region" description="Helical" evidence="9">
    <location>
        <begin position="309"/>
        <end position="334"/>
    </location>
</feature>
<dbReference type="NCBIfam" id="NF003716">
    <property type="entry name" value="PRK05326.1-3"/>
    <property type="match status" value="1"/>
</dbReference>
<gene>
    <name evidence="11" type="ORF">WN50_24020</name>
    <name evidence="12" type="ORF">WN50_38230</name>
</gene>
<reference evidence="11 13" key="1">
    <citation type="submission" date="2015-06" db="EMBL/GenBank/DDBJ databases">
        <title>Draft genome assembly of filamentous brackish cyanobacterium Limnoraphis robusta strain CS-951.</title>
        <authorList>
            <person name="Willis A."/>
            <person name="Parks M."/>
            <person name="Burford M.A."/>
        </authorList>
    </citation>
    <scope>NUCLEOTIDE SEQUENCE [LARGE SCALE GENOMIC DNA]</scope>
    <source>
        <strain evidence="11 13">CS-951</strain>
    </source>
</reference>
<dbReference type="GO" id="GO:0015297">
    <property type="term" value="F:antiporter activity"/>
    <property type="evidence" value="ECO:0007669"/>
    <property type="project" value="UniProtKB-KW"/>
</dbReference>
<dbReference type="EMBL" id="LATL02000359">
    <property type="protein sequence ID" value="KKD35694.1"/>
    <property type="molecule type" value="Genomic_DNA"/>
</dbReference>
<dbReference type="GO" id="GO:0005886">
    <property type="term" value="C:plasma membrane"/>
    <property type="evidence" value="ECO:0007669"/>
    <property type="project" value="UniProtKB-SubCell"/>
</dbReference>
<feature type="transmembrane region" description="Helical" evidence="9">
    <location>
        <begin position="346"/>
        <end position="369"/>
    </location>
</feature>
<evidence type="ECO:0000313" key="12">
    <source>
        <dbReference type="EMBL" id="KMW70059.1"/>
    </source>
</evidence>
<sequence length="409" mass="43447">MIKVEFLFISIAILLLASILASKAANKLGVPALLLFLLLGMIAGSEGLGGIQFENPLIAKLIGDFALTLILFAGGLDTNWKSIQPVLIKGLTLSTLGVAITMLLLGSFAWFILGSFSSFNIGSQGITWTEGLLLGAIISSTDAAAVFSVLRSSNLGLKGDLQPLLELESGSNDPIAVLLTTEFVRLLSTSEGSLISLGLSLFWQILAGIAFGYGMGKLVLLGMNRINLVSPGLYPLAILAWTLLTFGVTTVLGANGFLAVYIAGIVIGNHPRLIHSNSLFSFYDSLSWLMQITMFLTLGLLVFPSQLLSIAGVAIVISLFLMFVARPVSVFICLAFSQVSFSEKLFISWVGLRGSVPIVLATFPLMVGLSEADKLFNIVFFIVLTSALIQGLSLAPVARRLGLVESPSI</sequence>
<evidence type="ECO:0000256" key="4">
    <source>
        <dbReference type="ARBA" id="ARBA00022475"/>
    </source>
</evidence>
<evidence type="ECO:0000313" key="13">
    <source>
        <dbReference type="Proteomes" id="UP000033607"/>
    </source>
</evidence>